<name>A0A917LFE6_9BACL</name>
<gene>
    <name evidence="1" type="ORF">GCM10010916_39890</name>
</gene>
<evidence type="ECO:0000313" key="2">
    <source>
        <dbReference type="Proteomes" id="UP000644756"/>
    </source>
</evidence>
<protein>
    <recommendedName>
        <fullName evidence="3">Uracil-DNA glycosylase</fullName>
    </recommendedName>
</protein>
<comment type="caution">
    <text evidence="1">The sequence shown here is derived from an EMBL/GenBank/DDBJ whole genome shotgun (WGS) entry which is preliminary data.</text>
</comment>
<keyword evidence="2" id="KW-1185">Reference proteome</keyword>
<reference evidence="1" key="1">
    <citation type="journal article" date="2014" name="Int. J. Syst. Evol. Microbiol.">
        <title>Complete genome sequence of Corynebacterium casei LMG S-19264T (=DSM 44701T), isolated from a smear-ripened cheese.</title>
        <authorList>
            <consortium name="US DOE Joint Genome Institute (JGI-PGF)"/>
            <person name="Walter F."/>
            <person name="Albersmeier A."/>
            <person name="Kalinowski J."/>
            <person name="Ruckert C."/>
        </authorList>
    </citation>
    <scope>NUCLEOTIDE SEQUENCE</scope>
    <source>
        <strain evidence="1">CGMCC 1.12987</strain>
    </source>
</reference>
<dbReference type="Proteomes" id="UP000644756">
    <property type="component" value="Unassembled WGS sequence"/>
</dbReference>
<dbReference type="AlphaFoldDB" id="A0A917LFE6"/>
<dbReference type="EMBL" id="BMGR01000015">
    <property type="protein sequence ID" value="GGG19084.1"/>
    <property type="molecule type" value="Genomic_DNA"/>
</dbReference>
<evidence type="ECO:0008006" key="3">
    <source>
        <dbReference type="Google" id="ProtNLM"/>
    </source>
</evidence>
<proteinExistence type="predicted"/>
<dbReference type="RefSeq" id="WP_188532832.1">
    <property type="nucleotide sequence ID" value="NZ_BMGR01000015.1"/>
</dbReference>
<accession>A0A917LFE6</accession>
<evidence type="ECO:0000313" key="1">
    <source>
        <dbReference type="EMBL" id="GGG19084.1"/>
    </source>
</evidence>
<reference evidence="1" key="2">
    <citation type="submission" date="2020-09" db="EMBL/GenBank/DDBJ databases">
        <authorList>
            <person name="Sun Q."/>
            <person name="Zhou Y."/>
        </authorList>
    </citation>
    <scope>NUCLEOTIDE SEQUENCE</scope>
    <source>
        <strain evidence="1">CGMCC 1.12987</strain>
    </source>
</reference>
<organism evidence="1 2">
    <name type="scientific">Paenibacillus abyssi</name>
    <dbReference type="NCBI Taxonomy" id="1340531"/>
    <lineage>
        <taxon>Bacteria</taxon>
        <taxon>Bacillati</taxon>
        <taxon>Bacillota</taxon>
        <taxon>Bacilli</taxon>
        <taxon>Bacillales</taxon>
        <taxon>Paenibacillaceae</taxon>
        <taxon>Paenibacillus</taxon>
    </lineage>
</organism>
<sequence>MTELQRPERIDCMKCKHFYVTWDPNFPRGCKAFGFKTHTMPSITVLASSGKPCMNFEPKLKPL</sequence>